<comment type="caution">
    <text evidence="2">The sequence shown here is derived from an EMBL/GenBank/DDBJ whole genome shotgun (WGS) entry which is preliminary data.</text>
</comment>
<protein>
    <recommendedName>
        <fullName evidence="1">Ribosomal RNA methyltransferase FtsJ domain-containing protein</fullName>
    </recommendedName>
</protein>
<dbReference type="AlphaFoldDB" id="A0A0A2KYZ2"/>
<proteinExistence type="predicted"/>
<dbReference type="STRING" id="40296.A0A0A2KYZ2"/>
<evidence type="ECO:0000259" key="1">
    <source>
        <dbReference type="Pfam" id="PF01728"/>
    </source>
</evidence>
<dbReference type="Proteomes" id="UP000030104">
    <property type="component" value="Unassembled WGS sequence"/>
</dbReference>
<dbReference type="HOGENOM" id="CLU_043071_0_0_1"/>
<keyword evidence="3" id="KW-1185">Reference proteome</keyword>
<organism evidence="2 3">
    <name type="scientific">Penicillium italicum</name>
    <name type="common">Blue mold</name>
    <dbReference type="NCBI Taxonomy" id="40296"/>
    <lineage>
        <taxon>Eukaryota</taxon>
        <taxon>Fungi</taxon>
        <taxon>Dikarya</taxon>
        <taxon>Ascomycota</taxon>
        <taxon>Pezizomycotina</taxon>
        <taxon>Eurotiomycetes</taxon>
        <taxon>Eurotiomycetidae</taxon>
        <taxon>Eurotiales</taxon>
        <taxon>Aspergillaceae</taxon>
        <taxon>Penicillium</taxon>
    </lineage>
</organism>
<dbReference type="InterPro" id="IPR002877">
    <property type="entry name" value="RNA_MeTrfase_FtsJ_dom"/>
</dbReference>
<dbReference type="OrthoDB" id="417125at2759"/>
<dbReference type="InterPro" id="IPR029063">
    <property type="entry name" value="SAM-dependent_MTases_sf"/>
</dbReference>
<dbReference type="SUPFAM" id="SSF53335">
    <property type="entry name" value="S-adenosyl-L-methionine-dependent methyltransferases"/>
    <property type="match status" value="1"/>
</dbReference>
<dbReference type="GO" id="GO:0032259">
    <property type="term" value="P:methylation"/>
    <property type="evidence" value="ECO:0007669"/>
    <property type="project" value="InterPro"/>
</dbReference>
<feature type="domain" description="Ribosomal RNA methyltransferase FtsJ" evidence="1">
    <location>
        <begin position="116"/>
        <end position="293"/>
    </location>
</feature>
<dbReference type="OMA" id="WSIQADA"/>
<dbReference type="Pfam" id="PF01728">
    <property type="entry name" value="FtsJ"/>
    <property type="match status" value="1"/>
</dbReference>
<accession>A0A0A2KYZ2</accession>
<name>A0A0A2KYZ2_PENIT</name>
<evidence type="ECO:0000313" key="2">
    <source>
        <dbReference type="EMBL" id="KGO73004.1"/>
    </source>
</evidence>
<dbReference type="PhylomeDB" id="A0A0A2KYZ2"/>
<dbReference type="EMBL" id="JQGA01000846">
    <property type="protein sequence ID" value="KGO73004.1"/>
    <property type="molecule type" value="Genomic_DNA"/>
</dbReference>
<reference evidence="2 3" key="1">
    <citation type="journal article" date="2015" name="Mol. Plant Microbe Interact.">
        <title>Genome, transcriptome, and functional analyses of Penicillium expansum provide new insights into secondary metabolism and pathogenicity.</title>
        <authorList>
            <person name="Ballester A.R."/>
            <person name="Marcet-Houben M."/>
            <person name="Levin E."/>
            <person name="Sela N."/>
            <person name="Selma-Lazaro C."/>
            <person name="Carmona L."/>
            <person name="Wisniewski M."/>
            <person name="Droby S."/>
            <person name="Gonzalez-Candelas L."/>
            <person name="Gabaldon T."/>
        </authorList>
    </citation>
    <scope>NUCLEOTIDE SEQUENCE [LARGE SCALE GENOMIC DNA]</scope>
    <source>
        <strain evidence="2 3">PHI-1</strain>
    </source>
</reference>
<sequence>MYTRDTTKADAGVLTSPEDHFKSPQFVMGHGDLRDESNRGYASQFIVPYLLKNSSDFRGWQNPQEDKYFRVQRREADECDERTAIFFYKLMMKIAEELHQSTTALTIQQACPYPINILDMCMAPGGFLKTALNKNPGSRAHAFSLPITCGGHRSRLPKSPSVEQRFLDITLLATDMGVEQIPQGHSDAKNFLPRQFESNQLFELAICDGQVLEKHERAAYREVREARRLTMTQLSLGLQFLRPGGTMILLLHKLEAWDTVTLVYTFSQFSSVQLFKPKSGHAKRSSFYMVATGIQSQSDKALRAYNRWKRIWRVATFGSDDEYREELRKEDLQVETVIERFGQELVALGNEIWKVLANALKKAPFIKSIV</sequence>
<dbReference type="GO" id="GO:0008168">
    <property type="term" value="F:methyltransferase activity"/>
    <property type="evidence" value="ECO:0007669"/>
    <property type="project" value="InterPro"/>
</dbReference>
<dbReference type="Gene3D" id="3.40.50.150">
    <property type="entry name" value="Vaccinia Virus protein VP39"/>
    <property type="match status" value="1"/>
</dbReference>
<gene>
    <name evidence="2" type="ORF">PITC_062280</name>
</gene>
<evidence type="ECO:0000313" key="3">
    <source>
        <dbReference type="Proteomes" id="UP000030104"/>
    </source>
</evidence>